<feature type="domain" description="ACT" evidence="1">
    <location>
        <begin position="6"/>
        <end position="81"/>
    </location>
</feature>
<proteinExistence type="predicted"/>
<dbReference type="AlphaFoldDB" id="A0A7C5PN43"/>
<organism evidence="2">
    <name type="scientific">Thermodesulfobium narugense</name>
    <dbReference type="NCBI Taxonomy" id="184064"/>
    <lineage>
        <taxon>Bacteria</taxon>
        <taxon>Pseudomonadati</taxon>
        <taxon>Thermodesulfobiota</taxon>
        <taxon>Thermodesulfobiia</taxon>
        <taxon>Thermodesulfobiales</taxon>
        <taxon>Thermodesulfobiaceae</taxon>
        <taxon>Thermodesulfobium</taxon>
    </lineage>
</organism>
<dbReference type="SUPFAM" id="SSF55021">
    <property type="entry name" value="ACT-like"/>
    <property type="match status" value="1"/>
</dbReference>
<dbReference type="InterPro" id="IPR045865">
    <property type="entry name" value="ACT-like_dom_sf"/>
</dbReference>
<accession>A0A7C5PN43</accession>
<sequence length="92" mass="10769">MKKRVVILVIGEDKVGIVYNISKVLFENNINIEDVTQKVLDTKIFTMTMLVDMSKSKISISDLRKEFEVVSKEINVRIDLHHEDLFYSMHRV</sequence>
<dbReference type="InterPro" id="IPR050990">
    <property type="entry name" value="UPF0237/GcvR_regulator"/>
</dbReference>
<dbReference type="NCBIfam" id="NF001220">
    <property type="entry name" value="PRK00194.1"/>
    <property type="match status" value="1"/>
</dbReference>
<dbReference type="InterPro" id="IPR002912">
    <property type="entry name" value="ACT_dom"/>
</dbReference>
<evidence type="ECO:0000259" key="1">
    <source>
        <dbReference type="PROSITE" id="PS51671"/>
    </source>
</evidence>
<dbReference type="PANTHER" id="PTHR34875:SF6">
    <property type="entry name" value="UPF0237 PROTEIN MJ1558"/>
    <property type="match status" value="1"/>
</dbReference>
<protein>
    <submittedName>
        <fullName evidence="2">ACT domain-containing protein</fullName>
    </submittedName>
</protein>
<reference evidence="2" key="1">
    <citation type="journal article" date="2020" name="mSystems">
        <title>Genome- and Community-Level Interaction Insights into Carbon Utilization and Element Cycling Functions of Hydrothermarchaeota in Hydrothermal Sediment.</title>
        <authorList>
            <person name="Zhou Z."/>
            <person name="Liu Y."/>
            <person name="Xu W."/>
            <person name="Pan J."/>
            <person name="Luo Z.H."/>
            <person name="Li M."/>
        </authorList>
    </citation>
    <scope>NUCLEOTIDE SEQUENCE [LARGE SCALE GENOMIC DNA]</scope>
    <source>
        <strain evidence="2">SpSt-1019</strain>
    </source>
</reference>
<dbReference type="PANTHER" id="PTHR34875">
    <property type="entry name" value="UPF0237 PROTEIN MJ1558"/>
    <property type="match status" value="1"/>
</dbReference>
<evidence type="ECO:0000313" key="2">
    <source>
        <dbReference type="EMBL" id="HHI66173.1"/>
    </source>
</evidence>
<dbReference type="Gene3D" id="3.30.70.260">
    <property type="match status" value="1"/>
</dbReference>
<name>A0A7C5PN43_9BACT</name>
<gene>
    <name evidence="2" type="ORF">ENL70_06475</name>
</gene>
<dbReference type="Pfam" id="PF13740">
    <property type="entry name" value="ACT_6"/>
    <property type="match status" value="1"/>
</dbReference>
<dbReference type="PROSITE" id="PS51671">
    <property type="entry name" value="ACT"/>
    <property type="match status" value="1"/>
</dbReference>
<comment type="caution">
    <text evidence="2">The sequence shown here is derived from an EMBL/GenBank/DDBJ whole genome shotgun (WGS) entry which is preliminary data.</text>
</comment>
<dbReference type="EMBL" id="DRUY01000214">
    <property type="protein sequence ID" value="HHI66173.1"/>
    <property type="molecule type" value="Genomic_DNA"/>
</dbReference>